<keyword evidence="1" id="KW-1133">Transmembrane helix</keyword>
<keyword evidence="3" id="KW-1185">Reference proteome</keyword>
<dbReference type="Proteomes" id="UP000779049">
    <property type="component" value="Unassembled WGS sequence"/>
</dbReference>
<keyword evidence="1" id="KW-0472">Membrane</keyword>
<sequence length="231" mass="27132">MRDFGKTINFNLDGRSTVLNREMEEREERTDSFEDSLQDGLAGEEYIDDFSEKRQYNENRKKLIDDSNYLRYIAEMRKADSDLALAKAESAELILQMNNFKKHYEEFEKLTHRLIRKNQSIFSGDMKNLIELSEDIKNDSETLSMRIDGEIQRLTDELSRSIEGNVKELYTEELEKINEATSVLYDYSEKVKGQYIRFQKLEKLKLVLFVLSSISSPIVLILMILGYLHII</sequence>
<comment type="caution">
    <text evidence="2">The sequence shown here is derived from an EMBL/GenBank/DDBJ whole genome shotgun (WGS) entry which is preliminary data.</text>
</comment>
<evidence type="ECO:0000313" key="3">
    <source>
        <dbReference type="Proteomes" id="UP000779049"/>
    </source>
</evidence>
<feature type="transmembrane region" description="Helical" evidence="1">
    <location>
        <begin position="206"/>
        <end position="230"/>
    </location>
</feature>
<proteinExistence type="predicted"/>
<evidence type="ECO:0000256" key="1">
    <source>
        <dbReference type="SAM" id="Phobius"/>
    </source>
</evidence>
<organism evidence="2 3">
    <name type="scientific">Sellimonas caecigallum</name>
    <dbReference type="NCBI Taxonomy" id="2592333"/>
    <lineage>
        <taxon>Bacteria</taxon>
        <taxon>Bacillati</taxon>
        <taxon>Bacillota</taxon>
        <taxon>Clostridia</taxon>
        <taxon>Lachnospirales</taxon>
        <taxon>Lachnospiraceae</taxon>
        <taxon>Sellimonas</taxon>
    </lineage>
</organism>
<protein>
    <submittedName>
        <fullName evidence="2">Uncharacterized protein</fullName>
    </submittedName>
</protein>
<reference evidence="2 3" key="1">
    <citation type="journal article" date="2020" name="New Microbes New Infect">
        <title>Sellimonas caecigallum sp. nov., description and genome sequence of a new member of the Sellimonas genus isolated from the cecum of feral chicken.</title>
        <authorList>
            <person name="Wongkuna S."/>
            <person name="Ghimire S."/>
            <person name="Antony L."/>
            <person name="Chankhamhaengdecha S."/>
            <person name="Janvilisri T."/>
            <person name="Scaria J."/>
        </authorList>
    </citation>
    <scope>NUCLEOTIDE SEQUENCE [LARGE SCALE GENOMIC DNA]</scope>
    <source>
        <strain evidence="2 3">SW451</strain>
    </source>
</reference>
<keyword evidence="1" id="KW-0812">Transmembrane</keyword>
<accession>A0ABS7L944</accession>
<name>A0ABS7L944_9FIRM</name>
<dbReference type="RefSeq" id="WP_221919986.1">
    <property type="nucleotide sequence ID" value="NZ_CP173660.1"/>
</dbReference>
<dbReference type="EMBL" id="VIRV01000014">
    <property type="protein sequence ID" value="MBY0759320.1"/>
    <property type="molecule type" value="Genomic_DNA"/>
</dbReference>
<evidence type="ECO:0000313" key="2">
    <source>
        <dbReference type="EMBL" id="MBY0759320.1"/>
    </source>
</evidence>
<gene>
    <name evidence="2" type="ORF">FLB61_09530</name>
</gene>